<dbReference type="GO" id="GO:0007169">
    <property type="term" value="P:cell surface receptor protein tyrosine kinase signaling pathway"/>
    <property type="evidence" value="ECO:0007669"/>
    <property type="project" value="TreeGrafter"/>
</dbReference>
<dbReference type="InterPro" id="IPR050122">
    <property type="entry name" value="RTK"/>
</dbReference>
<feature type="non-terminal residue" evidence="26">
    <location>
        <position position="708"/>
    </location>
</feature>
<evidence type="ECO:0000256" key="8">
    <source>
        <dbReference type="ARBA" id="ARBA00022692"/>
    </source>
</evidence>
<dbReference type="InterPro" id="IPR020067">
    <property type="entry name" value="Frizzled_dom"/>
</dbReference>
<dbReference type="SMART" id="SM00130">
    <property type="entry name" value="KR"/>
    <property type="match status" value="1"/>
</dbReference>
<keyword evidence="11" id="KW-0418">Kinase</keyword>
<evidence type="ECO:0000256" key="21">
    <source>
        <dbReference type="PROSITE-ProRule" id="PRU10141"/>
    </source>
</evidence>
<dbReference type="Pfam" id="PF07714">
    <property type="entry name" value="PK_Tyr_Ser-Thr"/>
    <property type="match status" value="2"/>
</dbReference>
<keyword evidence="10 21" id="KW-0547">Nucleotide-binding</keyword>
<evidence type="ECO:0000259" key="25">
    <source>
        <dbReference type="PROSITE" id="PS50070"/>
    </source>
</evidence>
<dbReference type="GO" id="GO:0017147">
    <property type="term" value="F:Wnt-protein binding"/>
    <property type="evidence" value="ECO:0007669"/>
    <property type="project" value="TreeGrafter"/>
</dbReference>
<keyword evidence="8 22" id="KW-0812">Transmembrane</keyword>
<feature type="domain" description="Kringle" evidence="25">
    <location>
        <begin position="211"/>
        <end position="290"/>
    </location>
</feature>
<dbReference type="PRINTS" id="PR00018">
    <property type="entry name" value="KRINGLE"/>
</dbReference>
<reference evidence="26" key="1">
    <citation type="submission" date="2020-11" db="EMBL/GenBank/DDBJ databases">
        <authorList>
            <person name="Tran Van P."/>
        </authorList>
    </citation>
    <scope>NUCLEOTIDE SEQUENCE</scope>
</reference>
<keyword evidence="4" id="KW-1003">Cell membrane</keyword>
<dbReference type="PRINTS" id="PR00109">
    <property type="entry name" value="TYRKINASE"/>
</dbReference>
<comment type="catalytic activity">
    <reaction evidence="19">
        <text>L-tyrosyl-[protein] + ATP = O-phospho-L-tyrosyl-[protein] + ADP + H(+)</text>
        <dbReference type="Rhea" id="RHEA:10596"/>
        <dbReference type="Rhea" id="RHEA-COMP:10136"/>
        <dbReference type="Rhea" id="RHEA-COMP:20101"/>
        <dbReference type="ChEBI" id="CHEBI:15378"/>
        <dbReference type="ChEBI" id="CHEBI:30616"/>
        <dbReference type="ChEBI" id="CHEBI:46858"/>
        <dbReference type="ChEBI" id="CHEBI:61978"/>
        <dbReference type="ChEBI" id="CHEBI:456216"/>
        <dbReference type="EC" id="2.7.10.1"/>
    </reaction>
</comment>
<dbReference type="Pfam" id="PF00051">
    <property type="entry name" value="Kringle"/>
    <property type="match status" value="1"/>
</dbReference>
<keyword evidence="5" id="KW-0597">Phosphoprotein</keyword>
<dbReference type="Gene3D" id="2.40.20.10">
    <property type="entry name" value="Plasminogen Kringle 4"/>
    <property type="match status" value="1"/>
</dbReference>
<evidence type="ECO:0000256" key="15">
    <source>
        <dbReference type="ARBA" id="ARBA00023137"/>
    </source>
</evidence>
<keyword evidence="9" id="KW-0732">Signal</keyword>
<evidence type="ECO:0000256" key="13">
    <source>
        <dbReference type="ARBA" id="ARBA00022989"/>
    </source>
</evidence>
<evidence type="ECO:0000256" key="12">
    <source>
        <dbReference type="ARBA" id="ARBA00022840"/>
    </source>
</evidence>
<dbReference type="Gene3D" id="3.30.200.20">
    <property type="entry name" value="Phosphorylase Kinase, domain 1"/>
    <property type="match status" value="2"/>
</dbReference>
<dbReference type="PROSITE" id="PS00109">
    <property type="entry name" value="PROTEIN_KINASE_TYR"/>
    <property type="match status" value="1"/>
</dbReference>
<dbReference type="InterPro" id="IPR036790">
    <property type="entry name" value="Frizzled_dom_sf"/>
</dbReference>
<dbReference type="SUPFAM" id="SSF56112">
    <property type="entry name" value="Protein kinase-like (PK-like)"/>
    <property type="match status" value="2"/>
</dbReference>
<protein>
    <recommendedName>
        <fullName evidence="2">receptor protein-tyrosine kinase</fullName>
        <ecNumber evidence="2">2.7.10.1</ecNumber>
    </recommendedName>
</protein>
<comment type="caution">
    <text evidence="20">Lacks conserved residue(s) required for the propagation of feature annotation.</text>
</comment>
<dbReference type="CDD" id="cd00108">
    <property type="entry name" value="KR"/>
    <property type="match status" value="1"/>
</dbReference>
<keyword evidence="13 22" id="KW-1133">Transmembrane helix</keyword>
<evidence type="ECO:0000256" key="5">
    <source>
        <dbReference type="ARBA" id="ARBA00022553"/>
    </source>
</evidence>
<dbReference type="EMBL" id="CAJPVJ010007977">
    <property type="protein sequence ID" value="CAG2171623.1"/>
    <property type="molecule type" value="Genomic_DNA"/>
</dbReference>
<name>A0A7R9M6L5_9ACAR</name>
<dbReference type="EC" id="2.7.10.1" evidence="2"/>
<dbReference type="GO" id="GO:0043235">
    <property type="term" value="C:receptor complex"/>
    <property type="evidence" value="ECO:0007669"/>
    <property type="project" value="TreeGrafter"/>
</dbReference>
<keyword evidence="7" id="KW-0808">Transferase</keyword>
<dbReference type="PROSITE" id="PS50038">
    <property type="entry name" value="FZ"/>
    <property type="match status" value="1"/>
</dbReference>
<evidence type="ECO:0000256" key="1">
    <source>
        <dbReference type="ARBA" id="ARBA00004251"/>
    </source>
</evidence>
<keyword evidence="27" id="KW-1185">Reference proteome</keyword>
<dbReference type="OrthoDB" id="2431000at2759"/>
<keyword evidence="18" id="KW-0325">Glycoprotein</keyword>
<dbReference type="Gene3D" id="1.10.510.10">
    <property type="entry name" value="Transferase(Phosphotransferase) domain 1"/>
    <property type="match status" value="1"/>
</dbReference>
<evidence type="ECO:0000313" key="26">
    <source>
        <dbReference type="EMBL" id="CAD7654436.1"/>
    </source>
</evidence>
<dbReference type="Gene3D" id="1.10.2000.10">
    <property type="entry name" value="Frizzled cysteine-rich domain"/>
    <property type="match status" value="1"/>
</dbReference>
<feature type="transmembrane region" description="Helical" evidence="22">
    <location>
        <begin position="341"/>
        <end position="364"/>
    </location>
</feature>
<evidence type="ECO:0000256" key="6">
    <source>
        <dbReference type="ARBA" id="ARBA00022572"/>
    </source>
</evidence>
<dbReference type="SMART" id="SM00219">
    <property type="entry name" value="TyrKc"/>
    <property type="match status" value="1"/>
</dbReference>
<dbReference type="SUPFAM" id="SSF57440">
    <property type="entry name" value="Kringle-like"/>
    <property type="match status" value="1"/>
</dbReference>
<evidence type="ECO:0000256" key="19">
    <source>
        <dbReference type="ARBA" id="ARBA00051243"/>
    </source>
</evidence>
<dbReference type="Pfam" id="PF01392">
    <property type="entry name" value="Fz"/>
    <property type="match status" value="1"/>
</dbReference>
<dbReference type="PROSITE" id="PS00021">
    <property type="entry name" value="KRINGLE_1"/>
    <property type="match status" value="1"/>
</dbReference>
<evidence type="ECO:0000256" key="4">
    <source>
        <dbReference type="ARBA" id="ARBA00022475"/>
    </source>
</evidence>
<evidence type="ECO:0000256" key="9">
    <source>
        <dbReference type="ARBA" id="ARBA00022729"/>
    </source>
</evidence>
<keyword evidence="3" id="KW-0217">Developmental protein</keyword>
<evidence type="ECO:0000259" key="23">
    <source>
        <dbReference type="PROSITE" id="PS50011"/>
    </source>
</evidence>
<accession>A0A7R9M6L5</accession>
<evidence type="ECO:0000256" key="7">
    <source>
        <dbReference type="ARBA" id="ARBA00022679"/>
    </source>
</evidence>
<keyword evidence="12 21" id="KW-0067">ATP-binding</keyword>
<dbReference type="FunFam" id="1.10.2000.10:FF:000009">
    <property type="entry name" value="Muscle, skeletal, receptor tyrosine kinase"/>
    <property type="match status" value="1"/>
</dbReference>
<keyword evidence="16" id="KW-1015">Disulfide bond</keyword>
<dbReference type="InterPro" id="IPR000001">
    <property type="entry name" value="Kringle"/>
</dbReference>
<dbReference type="EMBL" id="OC922802">
    <property type="protein sequence ID" value="CAD7654436.1"/>
    <property type="molecule type" value="Genomic_DNA"/>
</dbReference>
<comment type="subcellular location">
    <subcellularLocation>
        <location evidence="1">Cell membrane</location>
        <topology evidence="1">Single-pass type I membrane protein</topology>
    </subcellularLocation>
</comment>
<dbReference type="Proteomes" id="UP000728032">
    <property type="component" value="Unassembled WGS sequence"/>
</dbReference>
<evidence type="ECO:0000259" key="24">
    <source>
        <dbReference type="PROSITE" id="PS50038"/>
    </source>
</evidence>
<dbReference type="PROSITE" id="PS00107">
    <property type="entry name" value="PROTEIN_KINASE_ATP"/>
    <property type="match status" value="1"/>
</dbReference>
<keyword evidence="6 20" id="KW-0420">Kringle</keyword>
<dbReference type="InterPro" id="IPR020635">
    <property type="entry name" value="Tyr_kinase_cat_dom"/>
</dbReference>
<dbReference type="InterPro" id="IPR001245">
    <property type="entry name" value="Ser-Thr/Tyr_kinase_cat_dom"/>
</dbReference>
<evidence type="ECO:0000256" key="10">
    <source>
        <dbReference type="ARBA" id="ARBA00022741"/>
    </source>
</evidence>
<evidence type="ECO:0000256" key="20">
    <source>
        <dbReference type="PROSITE-ProRule" id="PRU00121"/>
    </source>
</evidence>
<dbReference type="InterPro" id="IPR017441">
    <property type="entry name" value="Protein_kinase_ATP_BS"/>
</dbReference>
<organism evidence="26">
    <name type="scientific">Oppiella nova</name>
    <dbReference type="NCBI Taxonomy" id="334625"/>
    <lineage>
        <taxon>Eukaryota</taxon>
        <taxon>Metazoa</taxon>
        <taxon>Ecdysozoa</taxon>
        <taxon>Arthropoda</taxon>
        <taxon>Chelicerata</taxon>
        <taxon>Arachnida</taxon>
        <taxon>Acari</taxon>
        <taxon>Acariformes</taxon>
        <taxon>Sarcoptiformes</taxon>
        <taxon>Oribatida</taxon>
        <taxon>Brachypylina</taxon>
        <taxon>Oppioidea</taxon>
        <taxon>Oppiidae</taxon>
        <taxon>Oppiella</taxon>
    </lineage>
</organism>
<evidence type="ECO:0000256" key="11">
    <source>
        <dbReference type="ARBA" id="ARBA00022777"/>
    </source>
</evidence>
<proteinExistence type="predicted"/>
<dbReference type="PROSITE" id="PS50070">
    <property type="entry name" value="KRINGLE_2"/>
    <property type="match status" value="1"/>
</dbReference>
<evidence type="ECO:0000256" key="3">
    <source>
        <dbReference type="ARBA" id="ARBA00022473"/>
    </source>
</evidence>
<dbReference type="PROSITE" id="PS50011">
    <property type="entry name" value="PROTEIN_KINASE_DOM"/>
    <property type="match status" value="1"/>
</dbReference>
<evidence type="ECO:0000313" key="27">
    <source>
        <dbReference type="Proteomes" id="UP000728032"/>
    </source>
</evidence>
<dbReference type="InterPro" id="IPR013806">
    <property type="entry name" value="Kringle-like"/>
</dbReference>
<dbReference type="PANTHER" id="PTHR24416">
    <property type="entry name" value="TYROSINE-PROTEIN KINASE RECEPTOR"/>
    <property type="match status" value="1"/>
</dbReference>
<evidence type="ECO:0000256" key="22">
    <source>
        <dbReference type="SAM" id="Phobius"/>
    </source>
</evidence>
<dbReference type="FunFam" id="1.10.510.10:FF:000554">
    <property type="entry name" value="Predicted protein"/>
    <property type="match status" value="1"/>
</dbReference>
<evidence type="ECO:0000256" key="14">
    <source>
        <dbReference type="ARBA" id="ARBA00023136"/>
    </source>
</evidence>
<dbReference type="InterPro" id="IPR000719">
    <property type="entry name" value="Prot_kinase_dom"/>
</dbReference>
<dbReference type="GO" id="GO:0005524">
    <property type="term" value="F:ATP binding"/>
    <property type="evidence" value="ECO:0007669"/>
    <property type="project" value="UniProtKB-UniRule"/>
</dbReference>
<evidence type="ECO:0000256" key="2">
    <source>
        <dbReference type="ARBA" id="ARBA00011902"/>
    </source>
</evidence>
<keyword evidence="15" id="KW-0829">Tyrosine-protein kinase</keyword>
<dbReference type="GO" id="GO:0005886">
    <property type="term" value="C:plasma membrane"/>
    <property type="evidence" value="ECO:0007669"/>
    <property type="project" value="UniProtKB-SubCell"/>
</dbReference>
<dbReference type="AlphaFoldDB" id="A0A7R9M6L5"/>
<dbReference type="InterPro" id="IPR018056">
    <property type="entry name" value="Kringle_CS"/>
</dbReference>
<dbReference type="InterPro" id="IPR038178">
    <property type="entry name" value="Kringle_sf"/>
</dbReference>
<evidence type="ECO:0000256" key="17">
    <source>
        <dbReference type="ARBA" id="ARBA00023170"/>
    </source>
</evidence>
<feature type="binding site" evidence="21">
    <location>
        <position position="450"/>
    </location>
    <ligand>
        <name>ATP</name>
        <dbReference type="ChEBI" id="CHEBI:30616"/>
    </ligand>
</feature>
<dbReference type="InterPro" id="IPR008266">
    <property type="entry name" value="Tyr_kinase_AS"/>
</dbReference>
<feature type="domain" description="Protein kinase" evidence="23">
    <location>
        <begin position="416"/>
        <end position="708"/>
    </location>
</feature>
<sequence>MGKHEALTPKAIGKKIKSKGLQKNSRSLLSELEMSEQAMPSIAALTPTRDDKPMPSGYCAPYSGTVCRRYIPNNSLVYFNLTTDDFGVHIPLNEMIAQNLWTELISSLQEPCRSAAETLFCNYAFPQCHYTQGSPVSKTLCREDCIAVRESLCNREWALLEDNKQKGIFFKSRGHFRLPDCDLLPSHANLTDPPCSHASLTVLQTDQVTYSCAKGRGRYYQGRVNVTKEGIPCQKWDSQVPHTHNRPPFVFPEIWNSDNYCRNAGGEEPHPWCYTSDPLVRWQHCHIPSCGNYLSIKSEAIHVKSETIQSEEMAHNNNETVDPTLIEIFSTPLQSNFNPPLILILSSIVVLIFGCLLVIILTVCRLNKHRRRGYNAALTTDVEIDLNKLPSNFAYHSTSVKLNPKLEALEYPRNDIIYIRDIGAGAFGRVFMAKAPNLVKGEELTLIAVKMLKEEATEDLVSDFEREASLMSDFDHQNILKLLGVYLVSDFEREASLMSDFDHQNILKLLGVCAVGKPMCLLIEYMGRGDLNEFLRSCSPSNYIIRAPNSDSYNDIRLNHMDLVNIARQIAAGMIYLSDRKFVHRDLATRNCLVSNQMVVKIADFGLSQKIYTSNYYKGSEHDAVPIRWMPLESILYNKFTIETDCWAYGVLLWEIFSFALQPYYGMTHEEVVKYVKEGNVLVCPDSCPPAIYQLMKMCWNKKPNNRP</sequence>
<gene>
    <name evidence="26" type="ORF">ONB1V03_LOCUS11083</name>
</gene>
<dbReference type="InterPro" id="IPR011009">
    <property type="entry name" value="Kinase-like_dom_sf"/>
</dbReference>
<dbReference type="GO" id="GO:0004714">
    <property type="term" value="F:transmembrane receptor protein tyrosine kinase activity"/>
    <property type="evidence" value="ECO:0007669"/>
    <property type="project" value="UniProtKB-EC"/>
</dbReference>
<evidence type="ECO:0000256" key="18">
    <source>
        <dbReference type="ARBA" id="ARBA00023180"/>
    </source>
</evidence>
<feature type="domain" description="FZ" evidence="24">
    <location>
        <begin position="54"/>
        <end position="198"/>
    </location>
</feature>
<keyword evidence="17" id="KW-0675">Receptor</keyword>
<keyword evidence="14 22" id="KW-0472">Membrane</keyword>
<dbReference type="PANTHER" id="PTHR24416:SF317">
    <property type="entry name" value="MUSCLE, SKELETAL RECEPTOR TYROSINE-PROTEIN KINASE"/>
    <property type="match status" value="1"/>
</dbReference>
<evidence type="ECO:0000256" key="16">
    <source>
        <dbReference type="ARBA" id="ARBA00023157"/>
    </source>
</evidence>